<reference evidence="4 5" key="1">
    <citation type="journal article" date="2014" name="Genome Biol.">
        <title>Transcriptome and methylome profiling reveals relics of genome dominance in the mesopolyploid Brassica oleracea.</title>
        <authorList>
            <person name="Parkin I.A."/>
            <person name="Koh C."/>
            <person name="Tang H."/>
            <person name="Robinson S.J."/>
            <person name="Kagale S."/>
            <person name="Clarke W.E."/>
            <person name="Town C.D."/>
            <person name="Nixon J."/>
            <person name="Krishnakumar V."/>
            <person name="Bidwell S.L."/>
            <person name="Denoeud F."/>
            <person name="Belcram H."/>
            <person name="Links M.G."/>
            <person name="Just J."/>
            <person name="Clarke C."/>
            <person name="Bender T."/>
            <person name="Huebert T."/>
            <person name="Mason A.S."/>
            <person name="Pires J.C."/>
            <person name="Barker G."/>
            <person name="Moore J."/>
            <person name="Walley P.G."/>
            <person name="Manoli S."/>
            <person name="Batley J."/>
            <person name="Edwards D."/>
            <person name="Nelson M.N."/>
            <person name="Wang X."/>
            <person name="Paterson A.H."/>
            <person name="King G."/>
            <person name="Bancroft I."/>
            <person name="Chalhoub B."/>
            <person name="Sharpe A.G."/>
        </authorList>
    </citation>
    <scope>NUCLEOTIDE SEQUENCE</scope>
    <source>
        <strain evidence="4 5">cv. TO1000</strain>
    </source>
</reference>
<dbReference type="STRING" id="109376.A0A0D3CI50"/>
<dbReference type="Gene3D" id="1.50.10.20">
    <property type="match status" value="1"/>
</dbReference>
<keyword evidence="5" id="KW-1185">Reference proteome</keyword>
<sequence>MKLIHYHEESTRYLTTGCVPKVLCMLACWVEEPEGDYFKKHLARLHDFVWIGDDGLKFQICGSQIWDTGFSLQVILAADDDDEIIRSTLIKGYDFLKKSQVTENPPGDHLKTFRHITKGGWNFPDKDQGLPDSDCTAESLECCLMFETMPQEFIGEKMDVKRLYDAVNLILHFQNKNGGVTAWEPAPGKTWLEWFSPVEFMKDAVVEHEFVECTGSALVAIARFMKQFPEYKRKQVKDFIKHGVKYLENLQMSDGSWYGSWGVCFIYGTFFAVRGLVAAGKTYNDCEAIRRAVRFLLETQNEEGGWGESYLSCSKRRYVPLSGRNKTNLVNTGQALISLILGGQMERDPRPVNRAAKVLINSQLDNGDYPQEEMSGVLSVNLKLHYPMYRNIFTLWALAYYTQALRPLQ</sequence>
<dbReference type="eggNOG" id="KOG0497">
    <property type="taxonomic scope" value="Eukaryota"/>
</dbReference>
<feature type="domain" description="Squalene cyclase C-terminal" evidence="3">
    <location>
        <begin position="63"/>
        <end position="402"/>
    </location>
</feature>
<evidence type="ECO:0000256" key="2">
    <source>
        <dbReference type="ARBA" id="ARBA00022737"/>
    </source>
</evidence>
<dbReference type="PANTHER" id="PTHR11764:SF70">
    <property type="entry name" value="TERPENE CYCLASE_MUTASE FAMILY MEMBER"/>
    <property type="match status" value="1"/>
</dbReference>
<proteinExistence type="inferred from homology"/>
<dbReference type="EnsemblPlants" id="Bo5g110020.1">
    <property type="protein sequence ID" value="Bo5g110020.1"/>
    <property type="gene ID" value="Bo5g110020"/>
</dbReference>
<dbReference type="Proteomes" id="UP000032141">
    <property type="component" value="Chromosome C5"/>
</dbReference>
<dbReference type="GO" id="GO:0016104">
    <property type="term" value="P:triterpenoid biosynthetic process"/>
    <property type="evidence" value="ECO:0007669"/>
    <property type="project" value="InterPro"/>
</dbReference>
<dbReference type="InterPro" id="IPR002365">
    <property type="entry name" value="Terpene_synthase_CS"/>
</dbReference>
<dbReference type="Pfam" id="PF13243">
    <property type="entry name" value="SQHop_cyclase_C"/>
    <property type="match status" value="1"/>
</dbReference>
<dbReference type="PROSITE" id="PS01074">
    <property type="entry name" value="TERPENE_SYNTHASES"/>
    <property type="match status" value="1"/>
</dbReference>
<dbReference type="FunFam" id="1.50.10.20:FF:000011">
    <property type="entry name" value="Terpene cyclase/mutase family member"/>
    <property type="match status" value="1"/>
</dbReference>
<dbReference type="GO" id="GO:0042300">
    <property type="term" value="F:beta-amyrin synthase activity"/>
    <property type="evidence" value="ECO:0007669"/>
    <property type="project" value="TreeGrafter"/>
</dbReference>
<evidence type="ECO:0000259" key="3">
    <source>
        <dbReference type="Pfam" id="PF13243"/>
    </source>
</evidence>
<dbReference type="InterPro" id="IPR018333">
    <property type="entry name" value="Squalene_cyclase"/>
</dbReference>
<dbReference type="AlphaFoldDB" id="A0A0D3CI50"/>
<dbReference type="Gramene" id="Bo5g110020.1">
    <property type="protein sequence ID" value="Bo5g110020.1"/>
    <property type="gene ID" value="Bo5g110020"/>
</dbReference>
<organism evidence="4 5">
    <name type="scientific">Brassica oleracea var. oleracea</name>
    <dbReference type="NCBI Taxonomy" id="109376"/>
    <lineage>
        <taxon>Eukaryota</taxon>
        <taxon>Viridiplantae</taxon>
        <taxon>Streptophyta</taxon>
        <taxon>Embryophyta</taxon>
        <taxon>Tracheophyta</taxon>
        <taxon>Spermatophyta</taxon>
        <taxon>Magnoliopsida</taxon>
        <taxon>eudicotyledons</taxon>
        <taxon>Gunneridae</taxon>
        <taxon>Pentapetalae</taxon>
        <taxon>rosids</taxon>
        <taxon>malvids</taxon>
        <taxon>Brassicales</taxon>
        <taxon>Brassicaceae</taxon>
        <taxon>Brassiceae</taxon>
        <taxon>Brassica</taxon>
    </lineage>
</organism>
<reference evidence="4" key="2">
    <citation type="submission" date="2015-03" db="UniProtKB">
        <authorList>
            <consortium name="EnsemblPlants"/>
        </authorList>
    </citation>
    <scope>IDENTIFICATION</scope>
</reference>
<dbReference type="OMA" id="MEPERYY"/>
<comment type="similarity">
    <text evidence="1">Belongs to the terpene cyclase/mutase family.</text>
</comment>
<dbReference type="GO" id="GO:0005811">
    <property type="term" value="C:lipid droplet"/>
    <property type="evidence" value="ECO:0007669"/>
    <property type="project" value="InterPro"/>
</dbReference>
<evidence type="ECO:0000256" key="1">
    <source>
        <dbReference type="ARBA" id="ARBA00009755"/>
    </source>
</evidence>
<dbReference type="PANTHER" id="PTHR11764">
    <property type="entry name" value="TERPENE CYCLASE/MUTASE FAMILY MEMBER"/>
    <property type="match status" value="1"/>
</dbReference>
<protein>
    <recommendedName>
        <fullName evidence="3">Squalene cyclase C-terminal domain-containing protein</fullName>
    </recommendedName>
</protein>
<dbReference type="InterPro" id="IPR008930">
    <property type="entry name" value="Terpenoid_cyclase/PrenylTrfase"/>
</dbReference>
<evidence type="ECO:0000313" key="4">
    <source>
        <dbReference type="EnsemblPlants" id="Bo5g110020.1"/>
    </source>
</evidence>
<dbReference type="NCBIfam" id="TIGR01787">
    <property type="entry name" value="squalene_cyclas"/>
    <property type="match status" value="1"/>
</dbReference>
<accession>A0A0D3CI50</accession>
<dbReference type="HOGENOM" id="CLU_009074_0_0_1"/>
<dbReference type="InterPro" id="IPR032696">
    <property type="entry name" value="SQ_cyclase_C"/>
</dbReference>
<dbReference type="SUPFAM" id="SSF48239">
    <property type="entry name" value="Terpenoid cyclases/Protein prenyltransferases"/>
    <property type="match status" value="1"/>
</dbReference>
<name>A0A0D3CI50_BRAOL</name>
<keyword evidence="2" id="KW-0677">Repeat</keyword>
<evidence type="ECO:0000313" key="5">
    <source>
        <dbReference type="Proteomes" id="UP000032141"/>
    </source>
</evidence>